<dbReference type="RefSeq" id="YP_007674557.1">
    <property type="nucleotide sequence ID" value="NC_020851.1"/>
</dbReference>
<sequence length="71" mass="8308">MKKTEVNIELNVHELDIILKALELVESIDEIQINRSSGSIDTLYDRLYDYYATLDTTNVELNYESYVDQSF</sequence>
<dbReference type="GeneID" id="15011110"/>
<proteinExistence type="predicted"/>
<dbReference type="Proteomes" id="UP000201252">
    <property type="component" value="Segment"/>
</dbReference>
<accession>M4QPX1</accession>
<organism evidence="1 2">
    <name type="scientific">Synechococcus phage S-SKS1</name>
    <dbReference type="NCBI Taxonomy" id="754042"/>
    <lineage>
        <taxon>Viruses</taxon>
        <taxon>Duplodnaviria</taxon>
        <taxon>Heunggongvirae</taxon>
        <taxon>Uroviricota</taxon>
        <taxon>Caudoviricetes</taxon>
        <taxon>Llyrvirus</taxon>
        <taxon>Llyrvirus SSKS1</taxon>
    </lineage>
</organism>
<dbReference type="KEGG" id="vg:15011110"/>
<gene>
    <name evidence="1" type="ORF">SWZG_00199</name>
</gene>
<reference evidence="1 2" key="1">
    <citation type="submission" date="2010-10" db="EMBL/GenBank/DDBJ databases">
        <title>The Genome Sequence of Synechococcus phage S-SKS1.</title>
        <authorList>
            <consortium name="The Broad Institute Genome Sequencing Platform"/>
            <person name="Henn M.R."/>
            <person name="Clokie M."/>
            <person name="Levin J."/>
            <person name="Malboeuf C."/>
            <person name="Casali M."/>
            <person name="Russ C."/>
            <person name="Lennon N."/>
            <person name="Chapman S.B."/>
            <person name="Erlich R."/>
            <person name="Young S.K."/>
            <person name="Yandava C."/>
            <person name="Zeng Q."/>
            <person name="Alvarado L."/>
            <person name="Anderson S."/>
            <person name="Berlin A."/>
            <person name="Chen Z."/>
            <person name="Freedman E."/>
            <person name="Gellesch M."/>
            <person name="Goldberg J."/>
            <person name="Green L."/>
            <person name="Griggs A."/>
            <person name="Gujja S."/>
            <person name="Heilman E.R."/>
            <person name="Heiman D."/>
            <person name="Hollinger A."/>
            <person name="Howarth C."/>
            <person name="Larson L."/>
            <person name="Mehta T."/>
            <person name="Pearson M."/>
            <person name="Roberts A."/>
            <person name="Ryan E."/>
            <person name="Saif S."/>
            <person name="Shea T."/>
            <person name="Shenoy N."/>
            <person name="Sisk P."/>
            <person name="Stolte C."/>
            <person name="Sykes S."/>
            <person name="White J."/>
            <person name="Haas B."/>
            <person name="Nusbaum C."/>
            <person name="Birren B."/>
        </authorList>
    </citation>
    <scope>NUCLEOTIDE SEQUENCE [LARGE SCALE GENOMIC DNA]</scope>
</reference>
<dbReference type="EMBL" id="HQ633071">
    <property type="protein sequence ID" value="AGH31705.1"/>
    <property type="molecule type" value="Genomic_DNA"/>
</dbReference>
<name>M4QPX1_9CAUD</name>
<evidence type="ECO:0000313" key="2">
    <source>
        <dbReference type="Proteomes" id="UP000201252"/>
    </source>
</evidence>
<protein>
    <submittedName>
        <fullName evidence="1">Uncharacterized protein</fullName>
    </submittedName>
</protein>
<keyword evidence="2" id="KW-1185">Reference proteome</keyword>
<evidence type="ECO:0000313" key="1">
    <source>
        <dbReference type="EMBL" id="AGH31705.1"/>
    </source>
</evidence>